<evidence type="ECO:0000256" key="6">
    <source>
        <dbReference type="ARBA" id="ARBA00047665"/>
    </source>
</evidence>
<evidence type="ECO:0000256" key="5">
    <source>
        <dbReference type="ARBA" id="ARBA00031395"/>
    </source>
</evidence>
<accession>A0ABT7QLE2</accession>
<keyword evidence="4 9" id="KW-0808">Transferase</keyword>
<dbReference type="InterPro" id="IPR006222">
    <property type="entry name" value="GCVT_N"/>
</dbReference>
<feature type="domain" description="Aminomethyltransferase C-terminal" evidence="8">
    <location>
        <begin position="283"/>
        <end position="361"/>
    </location>
</feature>
<dbReference type="InterPro" id="IPR028896">
    <property type="entry name" value="GcvT/YgfZ/DmdA"/>
</dbReference>
<dbReference type="Gene3D" id="3.30.70.1400">
    <property type="entry name" value="Aminomethyltransferase beta-barrel domains"/>
    <property type="match status" value="1"/>
</dbReference>
<gene>
    <name evidence="9" type="primary">gcvT</name>
    <name evidence="9" type="ORF">NQX30_03895</name>
</gene>
<dbReference type="Gene3D" id="2.40.30.110">
    <property type="entry name" value="Aminomethyltransferase beta-barrel domains"/>
    <property type="match status" value="1"/>
</dbReference>
<proteinExistence type="inferred from homology"/>
<keyword evidence="10" id="KW-1185">Reference proteome</keyword>
<dbReference type="GO" id="GO:0004047">
    <property type="term" value="F:aminomethyltransferase activity"/>
    <property type="evidence" value="ECO:0007669"/>
    <property type="project" value="UniProtKB-EC"/>
</dbReference>
<dbReference type="InterPro" id="IPR006223">
    <property type="entry name" value="GcvT"/>
</dbReference>
<evidence type="ECO:0000259" key="7">
    <source>
        <dbReference type="Pfam" id="PF01571"/>
    </source>
</evidence>
<dbReference type="InterPro" id="IPR027266">
    <property type="entry name" value="TrmE/GcvT-like"/>
</dbReference>
<evidence type="ECO:0000256" key="2">
    <source>
        <dbReference type="ARBA" id="ARBA00012616"/>
    </source>
</evidence>
<dbReference type="Proteomes" id="UP001168167">
    <property type="component" value="Unassembled WGS sequence"/>
</dbReference>
<dbReference type="SUPFAM" id="SSF103025">
    <property type="entry name" value="Folate-binding domain"/>
    <property type="match status" value="1"/>
</dbReference>
<dbReference type="SUPFAM" id="SSF101790">
    <property type="entry name" value="Aminomethyltransferase beta-barrel domain"/>
    <property type="match status" value="1"/>
</dbReference>
<dbReference type="Pfam" id="PF08669">
    <property type="entry name" value="GCV_T_C"/>
    <property type="match status" value="1"/>
</dbReference>
<comment type="catalytic activity">
    <reaction evidence="6">
        <text>N(6)-[(R)-S(8)-aminomethyldihydrolipoyl]-L-lysyl-[protein] + (6S)-5,6,7,8-tetrahydrofolate = N(6)-[(R)-dihydrolipoyl]-L-lysyl-[protein] + (6R)-5,10-methylene-5,6,7,8-tetrahydrofolate + NH4(+)</text>
        <dbReference type="Rhea" id="RHEA:16945"/>
        <dbReference type="Rhea" id="RHEA-COMP:10475"/>
        <dbReference type="Rhea" id="RHEA-COMP:10492"/>
        <dbReference type="ChEBI" id="CHEBI:15636"/>
        <dbReference type="ChEBI" id="CHEBI:28938"/>
        <dbReference type="ChEBI" id="CHEBI:57453"/>
        <dbReference type="ChEBI" id="CHEBI:83100"/>
        <dbReference type="ChEBI" id="CHEBI:83143"/>
        <dbReference type="EC" id="2.1.2.10"/>
    </reaction>
</comment>
<dbReference type="Gene3D" id="3.30.1360.120">
    <property type="entry name" value="Probable tRNA modification gtpase trme, domain 1"/>
    <property type="match status" value="1"/>
</dbReference>
<dbReference type="Pfam" id="PF01571">
    <property type="entry name" value="GCV_T"/>
    <property type="match status" value="1"/>
</dbReference>
<comment type="similarity">
    <text evidence="1">Belongs to the GcvT family.</text>
</comment>
<dbReference type="PANTHER" id="PTHR43757">
    <property type="entry name" value="AMINOMETHYLTRANSFERASE"/>
    <property type="match status" value="1"/>
</dbReference>
<dbReference type="PANTHER" id="PTHR43757:SF2">
    <property type="entry name" value="AMINOMETHYLTRANSFERASE, MITOCHONDRIAL"/>
    <property type="match status" value="1"/>
</dbReference>
<dbReference type="PIRSF" id="PIRSF006487">
    <property type="entry name" value="GcvT"/>
    <property type="match status" value="1"/>
</dbReference>
<dbReference type="EMBL" id="JANQAO010000002">
    <property type="protein sequence ID" value="MDM5147512.1"/>
    <property type="molecule type" value="Genomic_DNA"/>
</dbReference>
<name>A0ABT7QLE2_9GAMM</name>
<dbReference type="InterPro" id="IPR013977">
    <property type="entry name" value="GcvT_C"/>
</dbReference>
<dbReference type="Gene3D" id="4.10.1250.10">
    <property type="entry name" value="Aminomethyltransferase fragment"/>
    <property type="match status" value="1"/>
</dbReference>
<organism evidence="9 10">
    <name type="scientific">Candidatus Doriopsillibacter californiensis</name>
    <dbReference type="NCBI Taxonomy" id="2970740"/>
    <lineage>
        <taxon>Bacteria</taxon>
        <taxon>Pseudomonadati</taxon>
        <taxon>Pseudomonadota</taxon>
        <taxon>Gammaproteobacteria</taxon>
        <taxon>Candidatus Tethybacterales</taxon>
        <taxon>Candidatus Persebacteraceae</taxon>
        <taxon>Candidatus Doriopsillibacter</taxon>
    </lineage>
</organism>
<reference evidence="9" key="1">
    <citation type="submission" date="2022-08" db="EMBL/GenBank/DDBJ databases">
        <authorList>
            <person name="Dzunkova M."/>
            <person name="La Clair J."/>
            <person name="Tyml T."/>
            <person name="Doud D."/>
            <person name="Schulz F."/>
            <person name="Piquer S."/>
            <person name="Porcel Sanchis D."/>
            <person name="Osborn A."/>
            <person name="Robinson D."/>
            <person name="Louie K.B."/>
            <person name="Bowen B.P."/>
            <person name="Bowers R."/>
            <person name="Lee J."/>
            <person name="Arnau Llombart V."/>
            <person name="Diaz Villanueva W."/>
            <person name="Gosliner T."/>
            <person name="Northen T."/>
            <person name="Cheng J.-F."/>
            <person name="Burkart M.D."/>
            <person name="Woyke T."/>
        </authorList>
    </citation>
    <scope>NUCLEOTIDE SEQUENCE</scope>
    <source>
        <strain evidence="9">Df01</strain>
    </source>
</reference>
<dbReference type="InterPro" id="IPR029043">
    <property type="entry name" value="GcvT/YgfZ_C"/>
</dbReference>
<evidence type="ECO:0000313" key="9">
    <source>
        <dbReference type="EMBL" id="MDM5147512.1"/>
    </source>
</evidence>
<comment type="caution">
    <text evidence="9">The sequence shown here is derived from an EMBL/GenBank/DDBJ whole genome shotgun (WGS) entry which is preliminary data.</text>
</comment>
<evidence type="ECO:0000259" key="8">
    <source>
        <dbReference type="Pfam" id="PF08669"/>
    </source>
</evidence>
<evidence type="ECO:0000256" key="4">
    <source>
        <dbReference type="ARBA" id="ARBA00022679"/>
    </source>
</evidence>
<dbReference type="EC" id="2.1.2.10" evidence="2"/>
<dbReference type="NCBIfam" id="NF001567">
    <property type="entry name" value="PRK00389.1"/>
    <property type="match status" value="1"/>
</dbReference>
<reference evidence="9" key="2">
    <citation type="journal article" date="2023" name="Microbiome">
        <title>Synthase-selected sorting approach identifies a beta-lactone synthase in a nudibranch symbiotic bacterium.</title>
        <authorList>
            <person name="Dzunkova M."/>
            <person name="La Clair J.J."/>
            <person name="Tyml T."/>
            <person name="Doud D."/>
            <person name="Schulz F."/>
            <person name="Piquer-Esteban S."/>
            <person name="Porcel Sanchis D."/>
            <person name="Osborn A."/>
            <person name="Robinson D."/>
            <person name="Louie K.B."/>
            <person name="Bowen B.P."/>
            <person name="Bowers R.M."/>
            <person name="Lee J."/>
            <person name="Arnau V."/>
            <person name="Diaz-Villanueva W."/>
            <person name="Stepanauskas R."/>
            <person name="Gosliner T."/>
            <person name="Date S.V."/>
            <person name="Northen T.R."/>
            <person name="Cheng J.F."/>
            <person name="Burkart M.D."/>
            <person name="Woyke T."/>
        </authorList>
    </citation>
    <scope>NUCLEOTIDE SEQUENCE</scope>
    <source>
        <strain evidence="9">Df01</strain>
    </source>
</reference>
<keyword evidence="3" id="KW-0032">Aminotransferase</keyword>
<sequence length="369" mass="39277">MPKIHHTPLNDLHIQWRGKMTDFSGYSLPLSYAGGGFIAEHIHTRTQASLFDASHMGQLTVSGSNAAETLSKLTPADVSHIAVGTTKYAVLTSDCGGVLDDFIIGNDGDRGFFIVFNASRKAVDIAHLRKHLPASCTITEMSTWALLALQGPQAAAVMETISATAVTLNFMHAGWFNIDGVECRITRGGYTGEDGFEISIPAKAAVNIASQLAAHPAVKPAGLGARDSLRLEAGLCLYGHELTENITPIEAGLLWSIPKHRREGGDYAGADIITQQIANGPSRSLVGLRPQGKKVVRAGAKLRSTTGEDIGAVTSGLHGPSLQFAIALGFVKTPYAATGGIITAEVRGEWINCEVVKLPFVSHQYRRKS</sequence>
<evidence type="ECO:0000313" key="10">
    <source>
        <dbReference type="Proteomes" id="UP001168167"/>
    </source>
</evidence>
<evidence type="ECO:0000256" key="3">
    <source>
        <dbReference type="ARBA" id="ARBA00022576"/>
    </source>
</evidence>
<dbReference type="NCBIfam" id="TIGR00528">
    <property type="entry name" value="gcvT"/>
    <property type="match status" value="1"/>
</dbReference>
<evidence type="ECO:0000256" key="1">
    <source>
        <dbReference type="ARBA" id="ARBA00008609"/>
    </source>
</evidence>
<feature type="domain" description="GCVT N-terminal" evidence="7">
    <location>
        <begin position="10"/>
        <end position="258"/>
    </location>
</feature>
<protein>
    <recommendedName>
        <fullName evidence="2">aminomethyltransferase</fullName>
        <ecNumber evidence="2">2.1.2.10</ecNumber>
    </recommendedName>
    <alternativeName>
        <fullName evidence="5">Glycine cleavage system T protein</fullName>
    </alternativeName>
</protein>